<dbReference type="Gene3D" id="1.10.287.470">
    <property type="entry name" value="Helix hairpin bin"/>
    <property type="match status" value="1"/>
</dbReference>
<dbReference type="Pfam" id="PF25876">
    <property type="entry name" value="HH_MFP_RND"/>
    <property type="match status" value="1"/>
</dbReference>
<dbReference type="NCBIfam" id="TIGR02971">
    <property type="entry name" value="heterocyst_DevB"/>
    <property type="match status" value="1"/>
</dbReference>
<dbReference type="InterPro" id="IPR050465">
    <property type="entry name" value="UPF0194_transport"/>
</dbReference>
<evidence type="ECO:0000256" key="5">
    <source>
        <dbReference type="SAM" id="Phobius"/>
    </source>
</evidence>
<proteinExistence type="predicted"/>
<dbReference type="SUPFAM" id="SSF111369">
    <property type="entry name" value="HlyD-like secretion proteins"/>
    <property type="match status" value="1"/>
</dbReference>
<protein>
    <submittedName>
        <fullName evidence="7">HlyD family efflux transporter periplasmic adaptor subunit</fullName>
    </submittedName>
</protein>
<dbReference type="Gene3D" id="2.40.50.100">
    <property type="match status" value="1"/>
</dbReference>
<feature type="region of interest" description="Disordered" evidence="4">
    <location>
        <begin position="1"/>
        <end position="47"/>
    </location>
</feature>
<dbReference type="Gene3D" id="2.40.30.170">
    <property type="match status" value="1"/>
</dbReference>
<sequence length="468" mass="49159">MDSPIRQKIEPQAAPERETSAPPTDKQDLPLPIIKHGSAPGQGFGAPTPTSRFLTSLGLLRYVPLILLLVATGGVIGLYFQPPGLQKAMELLNLEPGAGTSTPIAVPAQKGNGAGAIAATGPLSGIAPGPQVVVGLGRLLPDGDIVTLAPPFGSNDAKIAVLKVEEGDRVERGEILAVLDNEPELLALAEAAKASVSVQRATLAQTRTSVRASIEEAEAVLAQAEAAAVNAKQEYERGRVLVERKVISQATLDQRLATHDQARREVDRAIATLSRYQTDDIGQQVDVVVARRNLEAANIDLARRIQDLERAYIRAPLSGVVLKIHLQEGEKPGPEGVLNIGNIDRMTAEVEIYQAQISAVSLNDRVTIDADALTTPLTGRVSKIGLEIGRQTLIDDDPAANTDARVIEVTVALDPASSATASRYTNLQVIARIAVGANLSGEDLIGLGPGGDNPGTRDPATRDPGGNP</sequence>
<dbReference type="InterPro" id="IPR014315">
    <property type="entry name" value="ABC_heterocyst_DevB"/>
</dbReference>
<dbReference type="PANTHER" id="PTHR32347">
    <property type="entry name" value="EFFLUX SYSTEM COMPONENT YKNX-RELATED"/>
    <property type="match status" value="1"/>
</dbReference>
<feature type="compositionally biased region" description="Basic and acidic residues" evidence="4">
    <location>
        <begin position="1"/>
        <end position="19"/>
    </location>
</feature>
<evidence type="ECO:0000259" key="6">
    <source>
        <dbReference type="Pfam" id="PF25876"/>
    </source>
</evidence>
<comment type="subcellular location">
    <subcellularLocation>
        <location evidence="1">Cell envelope</location>
    </subcellularLocation>
</comment>
<evidence type="ECO:0000256" key="2">
    <source>
        <dbReference type="ARBA" id="ARBA00023054"/>
    </source>
</evidence>
<evidence type="ECO:0000313" key="7">
    <source>
        <dbReference type="EMBL" id="TQV71261.1"/>
    </source>
</evidence>
<dbReference type="InterPro" id="IPR058624">
    <property type="entry name" value="MdtA-like_HH"/>
</dbReference>
<evidence type="ECO:0000256" key="3">
    <source>
        <dbReference type="SAM" id="Coils"/>
    </source>
</evidence>
<dbReference type="AlphaFoldDB" id="A0A545T223"/>
<feature type="domain" description="Multidrug resistance protein MdtA-like alpha-helical hairpin" evidence="6">
    <location>
        <begin position="215"/>
        <end position="275"/>
    </location>
</feature>
<keyword evidence="5" id="KW-0472">Membrane</keyword>
<dbReference type="GO" id="GO:0030313">
    <property type="term" value="C:cell envelope"/>
    <property type="evidence" value="ECO:0007669"/>
    <property type="project" value="UniProtKB-SubCell"/>
</dbReference>
<name>A0A545T223_9PROT</name>
<dbReference type="EMBL" id="VHSH01000014">
    <property type="protein sequence ID" value="TQV71261.1"/>
    <property type="molecule type" value="Genomic_DNA"/>
</dbReference>
<dbReference type="Proteomes" id="UP000315252">
    <property type="component" value="Unassembled WGS sequence"/>
</dbReference>
<feature type="region of interest" description="Disordered" evidence="4">
    <location>
        <begin position="445"/>
        <end position="468"/>
    </location>
</feature>
<evidence type="ECO:0000256" key="4">
    <source>
        <dbReference type="SAM" id="MobiDB-lite"/>
    </source>
</evidence>
<feature type="coiled-coil region" evidence="3">
    <location>
        <begin position="207"/>
        <end position="234"/>
    </location>
</feature>
<dbReference type="PANTHER" id="PTHR32347:SF27">
    <property type="entry name" value="RND EFFLUX PUMP MEMBRANE FUSION PROTEIN BARREL-SANDWICH DOMAIN-CONTAINING PROTEIN"/>
    <property type="match status" value="1"/>
</dbReference>
<evidence type="ECO:0000313" key="8">
    <source>
        <dbReference type="Proteomes" id="UP000315252"/>
    </source>
</evidence>
<keyword evidence="2 3" id="KW-0175">Coiled coil</keyword>
<keyword evidence="5" id="KW-1133">Transmembrane helix</keyword>
<comment type="caution">
    <text evidence="7">The sequence shown here is derived from an EMBL/GenBank/DDBJ whole genome shotgun (WGS) entry which is preliminary data.</text>
</comment>
<gene>
    <name evidence="7" type="ORF">FKG95_26875</name>
</gene>
<accession>A0A545T223</accession>
<keyword evidence="5" id="KW-0812">Transmembrane</keyword>
<organism evidence="7 8">
    <name type="scientific">Denitrobaculum tricleocarpae</name>
    <dbReference type="NCBI Taxonomy" id="2591009"/>
    <lineage>
        <taxon>Bacteria</taxon>
        <taxon>Pseudomonadati</taxon>
        <taxon>Pseudomonadota</taxon>
        <taxon>Alphaproteobacteria</taxon>
        <taxon>Rhodospirillales</taxon>
        <taxon>Rhodospirillaceae</taxon>
        <taxon>Denitrobaculum</taxon>
    </lineage>
</organism>
<dbReference type="RefSeq" id="WP_142899554.1">
    <property type="nucleotide sequence ID" value="NZ_ML660065.1"/>
</dbReference>
<feature type="coiled-coil region" evidence="3">
    <location>
        <begin position="259"/>
        <end position="311"/>
    </location>
</feature>
<evidence type="ECO:0000256" key="1">
    <source>
        <dbReference type="ARBA" id="ARBA00004196"/>
    </source>
</evidence>
<feature type="transmembrane region" description="Helical" evidence="5">
    <location>
        <begin position="59"/>
        <end position="80"/>
    </location>
</feature>
<reference evidence="7 8" key="1">
    <citation type="submission" date="2019-06" db="EMBL/GenBank/DDBJ databases">
        <title>Whole genome sequence for Rhodospirillaceae sp. R148.</title>
        <authorList>
            <person name="Wang G."/>
        </authorList>
    </citation>
    <scope>NUCLEOTIDE SEQUENCE [LARGE SCALE GENOMIC DNA]</scope>
    <source>
        <strain evidence="7 8">R148</strain>
    </source>
</reference>
<dbReference type="OrthoDB" id="264111at2"/>
<keyword evidence="8" id="KW-1185">Reference proteome</keyword>